<evidence type="ECO:0000256" key="1">
    <source>
        <dbReference type="ARBA" id="ARBA00004141"/>
    </source>
</evidence>
<feature type="transmembrane region" description="Helical" evidence="11">
    <location>
        <begin position="881"/>
        <end position="899"/>
    </location>
</feature>
<keyword evidence="6" id="KW-0460">Magnesium</keyword>
<dbReference type="InterPro" id="IPR023298">
    <property type="entry name" value="ATPase_P-typ_TM_dom_sf"/>
</dbReference>
<dbReference type="PANTHER" id="PTHR24092:SF190">
    <property type="entry name" value="PHOSPHOLIPID-TRANSPORTING ATPASE"/>
    <property type="match status" value="1"/>
</dbReference>
<dbReference type="Proteomes" id="UP001153709">
    <property type="component" value="Chromosome 8"/>
</dbReference>
<dbReference type="Gene3D" id="3.40.50.1000">
    <property type="entry name" value="HAD superfamily/HAD-like"/>
    <property type="match status" value="1"/>
</dbReference>
<dbReference type="InterPro" id="IPR036412">
    <property type="entry name" value="HAD-like_sf"/>
</dbReference>
<sequence length="991" mass="113180">MDYELEVFEVYDDSDQQTSKRHSKHTRKKCKQKQKASVLGLENTDNDISKSKNSVVGSDRRHLSLRESILSVFTKLVVWRDQRRYQTTVPDKIDSPHSSKDFRKGYIPCDSHVNNRKSRVVRRGQLVKEKWSAVQVGDIIRMDNNQFIAADVLILTSSEPNGLCYIETSELDGETNLKCRQCLLETAEMGQNDALLGEFDGEILCEMPNNLLNKFEGVLIWKGKSYSLDNDKIMLRGCVLRNTQWCYGIVFFLLSMCLFCMVACGIWESLVGQYFQTYLPWDTLVPTEPLGGATIIALLVFFSYAIVLNTVVPISLYVSVEVIRFVQSFLINWDEQMYYEKTGTQAKARTTTLNEELGQIEYVFSDKTGTLTQNIMTFNKCSIAARSYGDIIDQRTGDVIEITDDTEPLDFSFNPNYEADFRFYDKHLLEAVRKRDADVFSFFRLLALCHTVMSEHNDGKLEYQERAPNSITIEAMGIKEVYELLCILDFNNVRKRMSVILRRDGKLKLYCKGADNVIYERLKNGQDEVKHKTQEHLNKFAGEGLRTLVLASCDLDEVFFNNWKQRHQEAAVSLEDREEKLDALYEEIEKDLELVGVTAIEDKLQDGVPQTIANLILAGIKIWVLTGDKQETAINIGYSCQLLTDELVDLFIVDASSFEEVQQQLLKFRDNIKIVHTFQPRSPNVNQTSNGRVDSGESSRGDSTIFTPQTLASPPAVSVVTFRWDDEHSTQTQSSHITEVIEEVGPPEETSGGFAIVVNGHSLVHCLHPQMERLFLEVVMQCKSVICCRVTPLQKALVVELVKKNKQAVTLAIGDGANDVSMIKAAHIGVGISGQEGMQAVLASDYSIAQFRFLERLLLVHGRWSYYRMCSFLRYFFNKNFAFTLCHFWYAFFCGFSAQTVFDPMYISIYNLFYTSLPVLGVGIFDQDVNDKNSVLYPQLYKPGHYNLFFNKKEFFRSALQGCFVSMVLFFVPFGKLFLCFSKCSILYYVH</sequence>
<organism evidence="13 14">
    <name type="scientific">Diabrotica balteata</name>
    <name type="common">Banded cucumber beetle</name>
    <dbReference type="NCBI Taxonomy" id="107213"/>
    <lineage>
        <taxon>Eukaryota</taxon>
        <taxon>Metazoa</taxon>
        <taxon>Ecdysozoa</taxon>
        <taxon>Arthropoda</taxon>
        <taxon>Hexapoda</taxon>
        <taxon>Insecta</taxon>
        <taxon>Pterygota</taxon>
        <taxon>Neoptera</taxon>
        <taxon>Endopterygota</taxon>
        <taxon>Coleoptera</taxon>
        <taxon>Polyphaga</taxon>
        <taxon>Cucujiformia</taxon>
        <taxon>Chrysomeloidea</taxon>
        <taxon>Chrysomelidae</taxon>
        <taxon>Galerucinae</taxon>
        <taxon>Diabroticina</taxon>
        <taxon>Diabroticites</taxon>
        <taxon>Diabrotica</taxon>
    </lineage>
</organism>
<comment type="subcellular location">
    <subcellularLocation>
        <location evidence="1">Membrane</location>
        <topology evidence="1">Multi-pass membrane protein</topology>
    </subcellularLocation>
</comment>
<keyword evidence="14" id="KW-1185">Reference proteome</keyword>
<keyword evidence="7" id="KW-1278">Translocase</keyword>
<keyword evidence="5" id="KW-0067">ATP-binding</keyword>
<keyword evidence="9 11" id="KW-0472">Membrane</keyword>
<keyword evidence="4" id="KW-0547">Nucleotide-binding</keyword>
<feature type="transmembrane region" description="Helical" evidence="11">
    <location>
        <begin position="290"/>
        <end position="318"/>
    </location>
</feature>
<feature type="transmembrane region" description="Helical" evidence="11">
    <location>
        <begin position="245"/>
        <end position="270"/>
    </location>
</feature>
<dbReference type="SUPFAM" id="SSF56784">
    <property type="entry name" value="HAD-like"/>
    <property type="match status" value="1"/>
</dbReference>
<dbReference type="GO" id="GO:0046872">
    <property type="term" value="F:metal ion binding"/>
    <property type="evidence" value="ECO:0007669"/>
    <property type="project" value="UniProtKB-KW"/>
</dbReference>
<dbReference type="SUPFAM" id="SSF81660">
    <property type="entry name" value="Metal cation-transporting ATPase, ATP-binding domain N"/>
    <property type="match status" value="1"/>
</dbReference>
<dbReference type="Pfam" id="PF13246">
    <property type="entry name" value="Cation_ATPase"/>
    <property type="match status" value="1"/>
</dbReference>
<dbReference type="SFLD" id="SFLDG00002">
    <property type="entry name" value="C1.7:_P-type_atpase_like"/>
    <property type="match status" value="1"/>
</dbReference>
<evidence type="ECO:0000256" key="2">
    <source>
        <dbReference type="ARBA" id="ARBA00022692"/>
    </source>
</evidence>
<dbReference type="InterPro" id="IPR008250">
    <property type="entry name" value="ATPase_P-typ_transduc_dom_A_sf"/>
</dbReference>
<dbReference type="InterPro" id="IPR023214">
    <property type="entry name" value="HAD_sf"/>
</dbReference>
<dbReference type="SUPFAM" id="SSF81653">
    <property type="entry name" value="Calcium ATPase, transduction domain A"/>
    <property type="match status" value="1"/>
</dbReference>
<dbReference type="FunFam" id="3.40.50.1000:FF:000001">
    <property type="entry name" value="Phospholipid-transporting ATPase IC"/>
    <property type="match status" value="1"/>
</dbReference>
<evidence type="ECO:0000256" key="8">
    <source>
        <dbReference type="ARBA" id="ARBA00022989"/>
    </source>
</evidence>
<dbReference type="GO" id="GO:0005802">
    <property type="term" value="C:trans-Golgi network"/>
    <property type="evidence" value="ECO:0007669"/>
    <property type="project" value="TreeGrafter"/>
</dbReference>
<feature type="region of interest" description="Disordered" evidence="10">
    <location>
        <begin position="14"/>
        <end position="57"/>
    </location>
</feature>
<dbReference type="Gene3D" id="3.40.1110.10">
    <property type="entry name" value="Calcium-transporting ATPase, cytoplasmic domain N"/>
    <property type="match status" value="1"/>
</dbReference>
<dbReference type="InterPro" id="IPR001757">
    <property type="entry name" value="P_typ_ATPase"/>
</dbReference>
<dbReference type="PRINTS" id="PR00119">
    <property type="entry name" value="CATATPASE"/>
</dbReference>
<dbReference type="SFLD" id="SFLDF00027">
    <property type="entry name" value="p-type_atpase"/>
    <property type="match status" value="1"/>
</dbReference>
<dbReference type="InterPro" id="IPR032630">
    <property type="entry name" value="P_typ_ATPase_c"/>
</dbReference>
<feature type="transmembrane region" description="Helical" evidence="11">
    <location>
        <begin position="962"/>
        <end position="990"/>
    </location>
</feature>
<dbReference type="SFLD" id="SFLDS00003">
    <property type="entry name" value="Haloacid_Dehalogenase"/>
    <property type="match status" value="1"/>
</dbReference>
<evidence type="ECO:0000256" key="3">
    <source>
        <dbReference type="ARBA" id="ARBA00022723"/>
    </source>
</evidence>
<dbReference type="OrthoDB" id="377733at2759"/>
<dbReference type="GO" id="GO:0005524">
    <property type="term" value="F:ATP binding"/>
    <property type="evidence" value="ECO:0007669"/>
    <property type="project" value="UniProtKB-KW"/>
</dbReference>
<dbReference type="GO" id="GO:0007030">
    <property type="term" value="P:Golgi organization"/>
    <property type="evidence" value="ECO:0007669"/>
    <property type="project" value="TreeGrafter"/>
</dbReference>
<dbReference type="Gene3D" id="2.70.150.10">
    <property type="entry name" value="Calcium-transporting ATPase, cytoplasmic transduction domain A"/>
    <property type="match status" value="1"/>
</dbReference>
<keyword evidence="3" id="KW-0479">Metal-binding</keyword>
<keyword evidence="2 11" id="KW-0812">Transmembrane</keyword>
<evidence type="ECO:0000256" key="7">
    <source>
        <dbReference type="ARBA" id="ARBA00022967"/>
    </source>
</evidence>
<evidence type="ECO:0000313" key="14">
    <source>
        <dbReference type="Proteomes" id="UP001153709"/>
    </source>
</evidence>
<dbReference type="EMBL" id="OU898283">
    <property type="protein sequence ID" value="CAG9839898.1"/>
    <property type="molecule type" value="Genomic_DNA"/>
</dbReference>
<feature type="compositionally biased region" description="Polar residues" evidence="10">
    <location>
        <begin position="679"/>
        <end position="693"/>
    </location>
</feature>
<feature type="region of interest" description="Disordered" evidence="10">
    <location>
        <begin position="679"/>
        <end position="709"/>
    </location>
</feature>
<evidence type="ECO:0000259" key="12">
    <source>
        <dbReference type="Pfam" id="PF16212"/>
    </source>
</evidence>
<evidence type="ECO:0000256" key="5">
    <source>
        <dbReference type="ARBA" id="ARBA00022840"/>
    </source>
</evidence>
<accession>A0A9N9TCJ4</accession>
<evidence type="ECO:0000313" key="13">
    <source>
        <dbReference type="EMBL" id="CAG9839898.1"/>
    </source>
</evidence>
<dbReference type="InterPro" id="IPR044492">
    <property type="entry name" value="P_typ_ATPase_HD_dom"/>
</dbReference>
<evidence type="ECO:0000256" key="4">
    <source>
        <dbReference type="ARBA" id="ARBA00022741"/>
    </source>
</evidence>
<dbReference type="PROSITE" id="PS00154">
    <property type="entry name" value="ATPASE_E1_E2"/>
    <property type="match status" value="1"/>
</dbReference>
<dbReference type="PANTHER" id="PTHR24092">
    <property type="entry name" value="PROBABLE PHOSPHOLIPID-TRANSPORTING ATPASE"/>
    <property type="match status" value="1"/>
</dbReference>
<dbReference type="NCBIfam" id="TIGR01494">
    <property type="entry name" value="ATPase_P-type"/>
    <property type="match status" value="1"/>
</dbReference>
<dbReference type="GO" id="GO:0045332">
    <property type="term" value="P:phospholipid translocation"/>
    <property type="evidence" value="ECO:0007669"/>
    <property type="project" value="TreeGrafter"/>
</dbReference>
<keyword evidence="8 11" id="KW-1133">Transmembrane helix</keyword>
<dbReference type="GO" id="GO:0140326">
    <property type="term" value="F:ATPase-coupled intramembrane lipid transporter activity"/>
    <property type="evidence" value="ECO:0007669"/>
    <property type="project" value="TreeGrafter"/>
</dbReference>
<evidence type="ECO:0000256" key="9">
    <source>
        <dbReference type="ARBA" id="ARBA00023136"/>
    </source>
</evidence>
<dbReference type="Pfam" id="PF16212">
    <property type="entry name" value="PhoLip_ATPase_C"/>
    <property type="match status" value="1"/>
</dbReference>
<dbReference type="InterPro" id="IPR018303">
    <property type="entry name" value="ATPase_P-typ_P_site"/>
</dbReference>
<feature type="domain" description="P-type ATPase C-terminal" evidence="12">
    <location>
        <begin position="841"/>
        <end position="975"/>
    </location>
</feature>
<dbReference type="GO" id="GO:0005886">
    <property type="term" value="C:plasma membrane"/>
    <property type="evidence" value="ECO:0007669"/>
    <property type="project" value="TreeGrafter"/>
</dbReference>
<protein>
    <recommendedName>
        <fullName evidence="12">P-type ATPase C-terminal domain-containing protein</fullName>
    </recommendedName>
</protein>
<proteinExistence type="predicted"/>
<dbReference type="GO" id="GO:0016887">
    <property type="term" value="F:ATP hydrolysis activity"/>
    <property type="evidence" value="ECO:0007669"/>
    <property type="project" value="InterPro"/>
</dbReference>
<feature type="compositionally biased region" description="Basic residues" evidence="10">
    <location>
        <begin position="19"/>
        <end position="34"/>
    </location>
</feature>
<name>A0A9N9TCJ4_DIABA</name>
<evidence type="ECO:0000256" key="6">
    <source>
        <dbReference type="ARBA" id="ARBA00022842"/>
    </source>
</evidence>
<dbReference type="InterPro" id="IPR023299">
    <property type="entry name" value="ATPase_P-typ_cyto_dom_N"/>
</dbReference>
<evidence type="ECO:0000256" key="10">
    <source>
        <dbReference type="SAM" id="MobiDB-lite"/>
    </source>
</evidence>
<dbReference type="AlphaFoldDB" id="A0A9N9TCJ4"/>
<gene>
    <name evidence="13" type="ORF">DIABBA_LOCUS12619</name>
</gene>
<dbReference type="SUPFAM" id="SSF81665">
    <property type="entry name" value="Calcium ATPase, transmembrane domain M"/>
    <property type="match status" value="1"/>
</dbReference>
<reference evidence="13" key="1">
    <citation type="submission" date="2022-01" db="EMBL/GenBank/DDBJ databases">
        <authorList>
            <person name="King R."/>
        </authorList>
    </citation>
    <scope>NUCLEOTIDE SEQUENCE</scope>
</reference>
<evidence type="ECO:0000256" key="11">
    <source>
        <dbReference type="SAM" id="Phobius"/>
    </source>
</evidence>